<comment type="caution">
    <text evidence="4">The sequence shown here is derived from an EMBL/GenBank/DDBJ whole genome shotgun (WGS) entry which is preliminary data.</text>
</comment>
<dbReference type="PANTHER" id="PTHR45586:SF1">
    <property type="entry name" value="LIPOPOLYSACCHARIDE ASSEMBLY PROTEIN B"/>
    <property type="match status" value="1"/>
</dbReference>
<accession>A0A5D0HKB0</accession>
<proteinExistence type="predicted"/>
<keyword evidence="5" id="KW-1185">Reference proteome</keyword>
<evidence type="ECO:0000256" key="2">
    <source>
        <dbReference type="ARBA" id="ARBA00022803"/>
    </source>
</evidence>
<feature type="repeat" description="TPR" evidence="3">
    <location>
        <begin position="286"/>
        <end position="319"/>
    </location>
</feature>
<evidence type="ECO:0000313" key="4">
    <source>
        <dbReference type="EMBL" id="TYA71695.1"/>
    </source>
</evidence>
<name>A0A5D0HKB0_9FLAO</name>
<dbReference type="RefSeq" id="WP_148544681.1">
    <property type="nucleotide sequence ID" value="NZ_VSDQ01000718.1"/>
</dbReference>
<dbReference type="SMART" id="SM00028">
    <property type="entry name" value="TPR"/>
    <property type="match status" value="4"/>
</dbReference>
<gene>
    <name evidence="4" type="ORF">FUA24_19230</name>
</gene>
<dbReference type="InterPro" id="IPR051012">
    <property type="entry name" value="CellSynth/LPSAsmb/PSIAsmb"/>
</dbReference>
<dbReference type="Gene3D" id="1.25.40.10">
    <property type="entry name" value="Tetratricopeptide repeat domain"/>
    <property type="match status" value="2"/>
</dbReference>
<dbReference type="PROSITE" id="PS50005">
    <property type="entry name" value="TPR"/>
    <property type="match status" value="1"/>
</dbReference>
<keyword evidence="1" id="KW-0677">Repeat</keyword>
<evidence type="ECO:0000313" key="5">
    <source>
        <dbReference type="Proteomes" id="UP000323930"/>
    </source>
</evidence>
<organism evidence="4 5">
    <name type="scientific">Seonamhaeicola marinus</name>
    <dbReference type="NCBI Taxonomy" id="1912246"/>
    <lineage>
        <taxon>Bacteria</taxon>
        <taxon>Pseudomonadati</taxon>
        <taxon>Bacteroidota</taxon>
        <taxon>Flavobacteriia</taxon>
        <taxon>Flavobacteriales</taxon>
        <taxon>Flavobacteriaceae</taxon>
    </lineage>
</organism>
<dbReference type="Proteomes" id="UP000323930">
    <property type="component" value="Unassembled WGS sequence"/>
</dbReference>
<evidence type="ECO:0000256" key="3">
    <source>
        <dbReference type="PROSITE-ProRule" id="PRU00339"/>
    </source>
</evidence>
<reference evidence="4 5" key="1">
    <citation type="submission" date="2019-08" db="EMBL/GenBank/DDBJ databases">
        <title>Seonamhaeicola sediminis sp. nov., isolated from marine sediment.</title>
        <authorList>
            <person name="Cao W.R."/>
        </authorList>
    </citation>
    <scope>NUCLEOTIDE SEQUENCE [LARGE SCALE GENOMIC DNA]</scope>
    <source>
        <strain evidence="4 5">B011</strain>
    </source>
</reference>
<dbReference type="OrthoDB" id="1149028at2"/>
<dbReference type="PROSITE" id="PS50293">
    <property type="entry name" value="TPR_REGION"/>
    <property type="match status" value="1"/>
</dbReference>
<evidence type="ECO:0000256" key="1">
    <source>
        <dbReference type="ARBA" id="ARBA00022737"/>
    </source>
</evidence>
<protein>
    <submittedName>
        <fullName evidence="4">Tetratricopeptide repeat protein</fullName>
    </submittedName>
</protein>
<dbReference type="InterPro" id="IPR019734">
    <property type="entry name" value="TPR_rpt"/>
</dbReference>
<dbReference type="AlphaFoldDB" id="A0A5D0HKB0"/>
<dbReference type="InterPro" id="IPR011990">
    <property type="entry name" value="TPR-like_helical_dom_sf"/>
</dbReference>
<dbReference type="SUPFAM" id="SSF48452">
    <property type="entry name" value="TPR-like"/>
    <property type="match status" value="1"/>
</dbReference>
<dbReference type="EMBL" id="VSDQ01000718">
    <property type="protein sequence ID" value="TYA71695.1"/>
    <property type="molecule type" value="Genomic_DNA"/>
</dbReference>
<sequence>MKKQFIIALSLACSFSFAQKKELKAAEKAIKGTNFAEAKAALTQAESFMSTMDAKLKDKFYYLQGQAFYANGGGSMADFDKSLESLGNVKSAYPAEIAKLKQDILTSLIDKGNKFVQNKDFSTASKYFEKSYRISSKDTIYLYAAAAYSVNEKEYDRALKLYEELKTLNYDGATPQFFAINKQTQQEESFPNKEMRDISVKTKTHIKPTEKYTKSKRPEIVKNVALILISQGKSEEALAAIDDARKEMPDDVNLVVNAANIHFKLGNTDEFKKLLQEATTMDPKNPELQYNLGVISSDAGENDKAKGYYEKAIELDPNYINAYINLSALILGKEEAIIEEMNGLGTSAADDKRYDELREQRQNLYREAVPFLTKALEIDGENISAAKTLMNIYSIIGETDKHKEMKELVAAIEASAN</sequence>
<dbReference type="Pfam" id="PF14559">
    <property type="entry name" value="TPR_19"/>
    <property type="match status" value="1"/>
</dbReference>
<dbReference type="PANTHER" id="PTHR45586">
    <property type="entry name" value="TPR REPEAT-CONTAINING PROTEIN PA4667"/>
    <property type="match status" value="1"/>
</dbReference>
<keyword evidence="2 3" id="KW-0802">TPR repeat</keyword>